<keyword evidence="15" id="KW-0699">rRNA-binding</keyword>
<evidence type="ECO:0000256" key="4">
    <source>
        <dbReference type="ARBA" id="ARBA00011738"/>
    </source>
</evidence>
<dbReference type="SUPFAM" id="SSF54768">
    <property type="entry name" value="dsRNA-binding domain-like"/>
    <property type="match status" value="1"/>
</dbReference>
<name>A0A0R2U9C1_9GAMM</name>
<keyword evidence="9 15" id="KW-0540">Nuclease</keyword>
<dbReference type="PANTHER" id="PTHR11207:SF0">
    <property type="entry name" value="RIBONUCLEASE 3"/>
    <property type="match status" value="1"/>
</dbReference>
<evidence type="ECO:0000259" key="16">
    <source>
        <dbReference type="PROSITE" id="PS50137"/>
    </source>
</evidence>
<keyword evidence="11 15" id="KW-0255">Endonuclease</keyword>
<keyword evidence="7 15" id="KW-0507">mRNA processing</keyword>
<feature type="binding site" evidence="15">
    <location>
        <position position="116"/>
    </location>
    <ligand>
        <name>Mg(2+)</name>
        <dbReference type="ChEBI" id="CHEBI:18420"/>
    </ligand>
</feature>
<sequence>MPNNIAQLQQRLGYQFSDPELLILALSHRSVASQNNERLEFLGDSILGLVVTDFLYREFPQAREGELSRMRSHIVRGESLAEVAKQLALGPNLLLGSGEMKSGGHRRDSILGDTVEALIGAVYLDRGIEAARGIIAAWFKSFFDSALQVQPVKDAKTALQEWLQHRNKPLPAYELVGTGGEAHSRLFTVSCKIGAVETAMTATASSRRRAEQIVAEQLLKEVEKAE</sequence>
<dbReference type="Pfam" id="PF00035">
    <property type="entry name" value="dsrm"/>
    <property type="match status" value="1"/>
</dbReference>
<protein>
    <recommendedName>
        <fullName evidence="15">Ribonuclease 3</fullName>
        <ecNumber evidence="15">3.1.26.3</ecNumber>
    </recommendedName>
    <alternativeName>
        <fullName evidence="15">Ribonuclease III</fullName>
        <shortName evidence="15">RNase III</shortName>
    </alternativeName>
</protein>
<dbReference type="GO" id="GO:0042802">
    <property type="term" value="F:identical protein binding"/>
    <property type="evidence" value="ECO:0007669"/>
    <property type="project" value="UniProtKB-ARBA"/>
</dbReference>
<dbReference type="PANTHER" id="PTHR11207">
    <property type="entry name" value="RIBONUCLEASE III"/>
    <property type="match status" value="1"/>
</dbReference>
<evidence type="ECO:0000313" key="18">
    <source>
        <dbReference type="EMBL" id="KRO96111.1"/>
    </source>
</evidence>
<evidence type="ECO:0000256" key="2">
    <source>
        <dbReference type="ARBA" id="ARBA00004496"/>
    </source>
</evidence>
<feature type="binding site" evidence="15">
    <location>
        <position position="113"/>
    </location>
    <ligand>
        <name>Mg(2+)</name>
        <dbReference type="ChEBI" id="CHEBI:18420"/>
    </ligand>
</feature>
<dbReference type="SMART" id="SM00535">
    <property type="entry name" value="RIBOc"/>
    <property type="match status" value="1"/>
</dbReference>
<keyword evidence="10 15" id="KW-0479">Metal-binding</keyword>
<evidence type="ECO:0000256" key="7">
    <source>
        <dbReference type="ARBA" id="ARBA00022664"/>
    </source>
</evidence>
<dbReference type="Proteomes" id="UP000051213">
    <property type="component" value="Unassembled WGS sequence"/>
</dbReference>
<dbReference type="SUPFAM" id="SSF69065">
    <property type="entry name" value="RNase III domain-like"/>
    <property type="match status" value="1"/>
</dbReference>
<keyword evidence="14 15" id="KW-0694">RNA-binding</keyword>
<dbReference type="FunFam" id="1.10.1520.10:FF:000001">
    <property type="entry name" value="Ribonuclease 3"/>
    <property type="match status" value="1"/>
</dbReference>
<evidence type="ECO:0000256" key="10">
    <source>
        <dbReference type="ARBA" id="ARBA00022723"/>
    </source>
</evidence>
<evidence type="ECO:0000256" key="1">
    <source>
        <dbReference type="ARBA" id="ARBA00000109"/>
    </source>
</evidence>
<dbReference type="GO" id="GO:0003725">
    <property type="term" value="F:double-stranded RNA binding"/>
    <property type="evidence" value="ECO:0007669"/>
    <property type="project" value="TreeGrafter"/>
</dbReference>
<reference evidence="18 19" key="1">
    <citation type="submission" date="2015-10" db="EMBL/GenBank/DDBJ databases">
        <title>Metagenome-Assembled Genomes uncover a global brackish microbiome.</title>
        <authorList>
            <person name="Hugerth L.W."/>
            <person name="Larsson J."/>
            <person name="Alneberg J."/>
            <person name="Lindh M.V."/>
            <person name="Legrand C."/>
            <person name="Pinhassi J."/>
            <person name="Andersson A.F."/>
        </authorList>
    </citation>
    <scope>NUCLEOTIDE SEQUENCE [LARGE SCALE GENOMIC DNA]</scope>
    <source>
        <strain evidence="18">BACL26 MAG-121220-bin70</strain>
    </source>
</reference>
<evidence type="ECO:0000256" key="3">
    <source>
        <dbReference type="ARBA" id="ARBA00010183"/>
    </source>
</evidence>
<proteinExistence type="inferred from homology"/>
<dbReference type="InterPro" id="IPR014720">
    <property type="entry name" value="dsRBD_dom"/>
</dbReference>
<dbReference type="CDD" id="cd10845">
    <property type="entry name" value="DSRM_RNAse_III_family"/>
    <property type="match status" value="1"/>
</dbReference>
<feature type="active site" evidence="15">
    <location>
        <position position="44"/>
    </location>
</feature>
<dbReference type="NCBIfam" id="TIGR02191">
    <property type="entry name" value="RNaseIII"/>
    <property type="match status" value="1"/>
</dbReference>
<comment type="caution">
    <text evidence="18">The sequence shown here is derived from an EMBL/GenBank/DDBJ whole genome shotgun (WGS) entry which is preliminary data.</text>
</comment>
<dbReference type="HAMAP" id="MF_00104">
    <property type="entry name" value="RNase_III"/>
    <property type="match status" value="1"/>
</dbReference>
<dbReference type="EMBL" id="LICA01000063">
    <property type="protein sequence ID" value="KRO96111.1"/>
    <property type="molecule type" value="Genomic_DNA"/>
</dbReference>
<organism evidence="18 19">
    <name type="scientific">SAR92 bacterium BACL26 MAG-121220-bin70</name>
    <dbReference type="NCBI Taxonomy" id="1655626"/>
    <lineage>
        <taxon>Bacteria</taxon>
        <taxon>Pseudomonadati</taxon>
        <taxon>Pseudomonadota</taxon>
        <taxon>Gammaproteobacteria</taxon>
        <taxon>Cellvibrionales</taxon>
        <taxon>Porticoccaceae</taxon>
        <taxon>SAR92 clade</taxon>
    </lineage>
</organism>
<dbReference type="Gene3D" id="1.10.1520.10">
    <property type="entry name" value="Ribonuclease III domain"/>
    <property type="match status" value="1"/>
</dbReference>
<accession>A0A0R2U9C1</accession>
<dbReference type="GO" id="GO:0005737">
    <property type="term" value="C:cytoplasm"/>
    <property type="evidence" value="ECO:0007669"/>
    <property type="project" value="UniProtKB-SubCell"/>
</dbReference>
<dbReference type="InterPro" id="IPR036389">
    <property type="entry name" value="RNase_III_sf"/>
</dbReference>
<evidence type="ECO:0000256" key="9">
    <source>
        <dbReference type="ARBA" id="ARBA00022722"/>
    </source>
</evidence>
<evidence type="ECO:0000313" key="19">
    <source>
        <dbReference type="Proteomes" id="UP000051213"/>
    </source>
</evidence>
<feature type="domain" description="DRBM" evidence="16">
    <location>
        <begin position="154"/>
        <end position="224"/>
    </location>
</feature>
<dbReference type="GO" id="GO:0010468">
    <property type="term" value="P:regulation of gene expression"/>
    <property type="evidence" value="ECO:0007669"/>
    <property type="project" value="TreeGrafter"/>
</dbReference>
<evidence type="ECO:0000256" key="13">
    <source>
        <dbReference type="ARBA" id="ARBA00022842"/>
    </source>
</evidence>
<feature type="active site" evidence="15">
    <location>
        <position position="116"/>
    </location>
</feature>
<dbReference type="EC" id="3.1.26.3" evidence="15"/>
<evidence type="ECO:0000256" key="15">
    <source>
        <dbReference type="HAMAP-Rule" id="MF_00104"/>
    </source>
</evidence>
<evidence type="ECO:0000256" key="5">
    <source>
        <dbReference type="ARBA" id="ARBA00022490"/>
    </source>
</evidence>
<comment type="function">
    <text evidence="15">Digests double-stranded RNA. Involved in the processing of primary rRNA transcript to yield the immediate precursors to the large and small rRNAs (23S and 16S). Processes some mRNAs, and tRNAs when they are encoded in the rRNA operon. Processes pre-crRNA and tracrRNA of type II CRISPR loci if present in the organism.</text>
</comment>
<dbReference type="GO" id="GO:0004525">
    <property type="term" value="F:ribonuclease III activity"/>
    <property type="evidence" value="ECO:0007669"/>
    <property type="project" value="UniProtKB-UniRule"/>
</dbReference>
<gene>
    <name evidence="15 18" type="primary">rnc</name>
    <name evidence="18" type="ORF">ABS24_02015</name>
</gene>
<dbReference type="SMART" id="SM00358">
    <property type="entry name" value="DSRM"/>
    <property type="match status" value="1"/>
</dbReference>
<comment type="subunit">
    <text evidence="4 15">Homodimer.</text>
</comment>
<keyword evidence="6 15" id="KW-0698">rRNA processing</keyword>
<dbReference type="GO" id="GO:0046872">
    <property type="term" value="F:metal ion binding"/>
    <property type="evidence" value="ECO:0007669"/>
    <property type="project" value="UniProtKB-KW"/>
</dbReference>
<dbReference type="CDD" id="cd00593">
    <property type="entry name" value="RIBOc"/>
    <property type="match status" value="1"/>
</dbReference>
<dbReference type="PROSITE" id="PS50137">
    <property type="entry name" value="DS_RBD"/>
    <property type="match status" value="1"/>
</dbReference>
<dbReference type="PROSITE" id="PS00517">
    <property type="entry name" value="RNASE_3_1"/>
    <property type="match status" value="1"/>
</dbReference>
<comment type="subcellular location">
    <subcellularLocation>
        <location evidence="2 15">Cytoplasm</location>
    </subcellularLocation>
</comment>
<dbReference type="GO" id="GO:0008033">
    <property type="term" value="P:tRNA processing"/>
    <property type="evidence" value="ECO:0007669"/>
    <property type="project" value="UniProtKB-KW"/>
</dbReference>
<comment type="cofactor">
    <cofactor evidence="15">
        <name>Mg(2+)</name>
        <dbReference type="ChEBI" id="CHEBI:18420"/>
    </cofactor>
</comment>
<dbReference type="AlphaFoldDB" id="A0A0R2U9C1"/>
<dbReference type="InterPro" id="IPR000999">
    <property type="entry name" value="RNase_III_dom"/>
</dbReference>
<evidence type="ECO:0000256" key="11">
    <source>
        <dbReference type="ARBA" id="ARBA00022759"/>
    </source>
</evidence>
<evidence type="ECO:0000256" key="6">
    <source>
        <dbReference type="ARBA" id="ARBA00022552"/>
    </source>
</evidence>
<comment type="similarity">
    <text evidence="3">Belongs to the ribonuclease III family.</text>
</comment>
<dbReference type="GO" id="GO:0006397">
    <property type="term" value="P:mRNA processing"/>
    <property type="evidence" value="ECO:0007669"/>
    <property type="project" value="UniProtKB-UniRule"/>
</dbReference>
<keyword evidence="5 15" id="KW-0963">Cytoplasm</keyword>
<evidence type="ECO:0000259" key="17">
    <source>
        <dbReference type="PROSITE" id="PS50142"/>
    </source>
</evidence>
<evidence type="ECO:0000256" key="12">
    <source>
        <dbReference type="ARBA" id="ARBA00022801"/>
    </source>
</evidence>
<dbReference type="FunFam" id="3.30.160.20:FF:000003">
    <property type="entry name" value="Ribonuclease 3"/>
    <property type="match status" value="1"/>
</dbReference>
<dbReference type="InterPro" id="IPR011907">
    <property type="entry name" value="RNase_III"/>
</dbReference>
<evidence type="ECO:0000256" key="14">
    <source>
        <dbReference type="ARBA" id="ARBA00022884"/>
    </source>
</evidence>
<dbReference type="PROSITE" id="PS50142">
    <property type="entry name" value="RNASE_3_2"/>
    <property type="match status" value="1"/>
</dbReference>
<keyword evidence="12 15" id="KW-0378">Hydrolase</keyword>
<dbReference type="Pfam" id="PF14622">
    <property type="entry name" value="Ribonucleas_3_3"/>
    <property type="match status" value="1"/>
</dbReference>
<keyword evidence="13 15" id="KW-0460">Magnesium</keyword>
<dbReference type="GO" id="GO:0006364">
    <property type="term" value="P:rRNA processing"/>
    <property type="evidence" value="ECO:0007669"/>
    <property type="project" value="UniProtKB-UniRule"/>
</dbReference>
<feature type="binding site" evidence="15">
    <location>
        <position position="40"/>
    </location>
    <ligand>
        <name>Mg(2+)</name>
        <dbReference type="ChEBI" id="CHEBI:18420"/>
    </ligand>
</feature>
<feature type="domain" description="RNase III" evidence="17">
    <location>
        <begin position="5"/>
        <end position="127"/>
    </location>
</feature>
<dbReference type="Gene3D" id="3.30.160.20">
    <property type="match status" value="1"/>
</dbReference>
<dbReference type="GO" id="GO:0019843">
    <property type="term" value="F:rRNA binding"/>
    <property type="evidence" value="ECO:0007669"/>
    <property type="project" value="UniProtKB-KW"/>
</dbReference>
<keyword evidence="8 15" id="KW-0819">tRNA processing</keyword>
<comment type="catalytic activity">
    <reaction evidence="1 15">
        <text>Endonucleolytic cleavage to 5'-phosphomonoester.</text>
        <dbReference type="EC" id="3.1.26.3"/>
    </reaction>
</comment>
<evidence type="ECO:0000256" key="8">
    <source>
        <dbReference type="ARBA" id="ARBA00022694"/>
    </source>
</evidence>